<dbReference type="InterPro" id="IPR027417">
    <property type="entry name" value="P-loop_NTPase"/>
</dbReference>
<evidence type="ECO:0000256" key="7">
    <source>
        <dbReference type="ARBA" id="ARBA00022967"/>
    </source>
</evidence>
<organism evidence="14 15">
    <name type="scientific">Aporhodopirellula rubra</name>
    <dbReference type="NCBI Taxonomy" id="980271"/>
    <lineage>
        <taxon>Bacteria</taxon>
        <taxon>Pseudomonadati</taxon>
        <taxon>Planctomycetota</taxon>
        <taxon>Planctomycetia</taxon>
        <taxon>Pirellulales</taxon>
        <taxon>Pirellulaceae</taxon>
        <taxon>Aporhodopirellula</taxon>
    </lineage>
</organism>
<dbReference type="InterPro" id="IPR014001">
    <property type="entry name" value="Helicase_ATP-bd"/>
</dbReference>
<dbReference type="PROSITE" id="PS51196">
    <property type="entry name" value="SECA_MOTOR_DEAD"/>
    <property type="match status" value="1"/>
</dbReference>
<evidence type="ECO:0000259" key="12">
    <source>
        <dbReference type="PROSITE" id="PS51194"/>
    </source>
</evidence>
<comment type="caution">
    <text evidence="14">The sequence shown here is derived from an EMBL/GenBank/DDBJ whole genome shotgun (WGS) entry which is preliminary data.</text>
</comment>
<dbReference type="GO" id="GO:0005886">
    <property type="term" value="C:plasma membrane"/>
    <property type="evidence" value="ECO:0007669"/>
    <property type="project" value="UniProtKB-SubCell"/>
</dbReference>
<dbReference type="SMART" id="SM00958">
    <property type="entry name" value="SecA_PP_bind"/>
    <property type="match status" value="1"/>
</dbReference>
<dbReference type="GO" id="GO:0031522">
    <property type="term" value="C:cell envelope Sec protein transport complex"/>
    <property type="evidence" value="ECO:0007669"/>
    <property type="project" value="TreeGrafter"/>
</dbReference>
<comment type="similarity">
    <text evidence="10">Belongs to the SecA family.</text>
</comment>
<dbReference type="GO" id="GO:0005829">
    <property type="term" value="C:cytosol"/>
    <property type="evidence" value="ECO:0007669"/>
    <property type="project" value="TreeGrafter"/>
</dbReference>
<evidence type="ECO:0000256" key="10">
    <source>
        <dbReference type="HAMAP-Rule" id="MF_01382"/>
    </source>
</evidence>
<dbReference type="SMART" id="SM00957">
    <property type="entry name" value="SecA_DEAD"/>
    <property type="match status" value="1"/>
</dbReference>
<dbReference type="EMBL" id="JACHXU010000017">
    <property type="protein sequence ID" value="MBB3208704.1"/>
    <property type="molecule type" value="Genomic_DNA"/>
</dbReference>
<gene>
    <name evidence="10" type="primary">secA</name>
    <name evidence="14" type="ORF">FHS27_004536</name>
</gene>
<dbReference type="PANTHER" id="PTHR30612">
    <property type="entry name" value="SECA INNER MEMBRANE COMPONENT OF SEC PROTEIN SECRETION SYSTEM"/>
    <property type="match status" value="1"/>
</dbReference>
<evidence type="ECO:0000256" key="4">
    <source>
        <dbReference type="ARBA" id="ARBA00022741"/>
    </source>
</evidence>
<keyword evidence="9 10" id="KW-0472">Membrane</keyword>
<comment type="subcellular location">
    <subcellularLocation>
        <location evidence="10">Cell membrane</location>
        <topology evidence="10">Peripheral membrane protein</topology>
        <orientation evidence="10">Cytoplasmic side</orientation>
    </subcellularLocation>
    <subcellularLocation>
        <location evidence="10">Cytoplasm</location>
    </subcellularLocation>
    <text evidence="10">Distribution is 50-50.</text>
</comment>
<evidence type="ECO:0000256" key="3">
    <source>
        <dbReference type="ARBA" id="ARBA00022490"/>
    </source>
</evidence>
<dbReference type="InterPro" id="IPR036670">
    <property type="entry name" value="SecA_X-link_sf"/>
</dbReference>
<dbReference type="InterPro" id="IPR014018">
    <property type="entry name" value="SecA_motor_DEAD"/>
</dbReference>
<dbReference type="Gene3D" id="3.90.1440.10">
    <property type="entry name" value="SecA, preprotein cross-linking domain"/>
    <property type="match status" value="1"/>
</dbReference>
<dbReference type="PROSITE" id="PS51192">
    <property type="entry name" value="HELICASE_ATP_BIND_1"/>
    <property type="match status" value="1"/>
</dbReference>
<comment type="function">
    <text evidence="10">Part of the Sec protein translocase complex. Interacts with the SecYEG preprotein conducting channel. Has a central role in coupling the hydrolysis of ATP to the transfer of proteins into and across the cell membrane, serving as an ATP-driven molecular motor driving the stepwise translocation of polypeptide chains across the membrane.</text>
</comment>
<evidence type="ECO:0000256" key="1">
    <source>
        <dbReference type="ARBA" id="ARBA00022448"/>
    </source>
</evidence>
<sequence length="662" mass="73500">MNHDTTETLNRTPSARRIAREISDYRMIASHIRNGRAVSERLRDEPVESLHALTSQLKQRIRIQENDDAGVSATRDVLSNAIGVVDEAIHRALSIELFDVQWHAGIVMSLGGIAEMQTGEGKTLAGVLPTYVNALRGKGVHVATPNAYLARRDYEQLKPVFDFCGITTAVVEDEFDEADANTAYACDVTYGSAHTFGFDFLKDQLVMRQSASQPMGERFLNNVRGTRIQQTRQRGLASAIVDEADDLLLDDAVSPLILSGSPSGEAADAALHRMAFAFIDELSESVHFVLSSGNRIELTDDGFKTVYEHTDASTHPRLLRPWHEYVCAALRAAYRYRRDVHYVLRDDEIQLIDGSTGRVFADRTWSGGLHQAVQAREGLEITNESVALGRITKQRFFRSYRYLTGMTGTADQCQRELEQVYGTPVAKIALRNPSKREVFPPRFAMNQDDKYEAVVNEAFCIAETGRPVLIGTLSVSESHAIADLLREYGRPFDLLNGVQDADEAAVVSAAGRGGAITVATNLAGRGTDIKLDELARASGGLHVIVTQMHSLARVDRQLIGRAARCGDPGSCRFFVAADDPLLLQHAPWISRHLLRRDLDGDLGRRDDTNNPGDHRLITQIETVQRRIQREATSRRLQTLQNDSREQQLLSRSAIRPNACWAM</sequence>
<evidence type="ECO:0000259" key="11">
    <source>
        <dbReference type="PROSITE" id="PS51192"/>
    </source>
</evidence>
<dbReference type="Proteomes" id="UP000536179">
    <property type="component" value="Unassembled WGS sequence"/>
</dbReference>
<dbReference type="InterPro" id="IPR000185">
    <property type="entry name" value="SecA"/>
</dbReference>
<feature type="domain" description="SecA family profile" evidence="13">
    <location>
        <begin position="10"/>
        <end position="605"/>
    </location>
</feature>
<dbReference type="InterPro" id="IPR011115">
    <property type="entry name" value="SecA_DEAD"/>
</dbReference>
<evidence type="ECO:0000256" key="8">
    <source>
        <dbReference type="ARBA" id="ARBA00023010"/>
    </source>
</evidence>
<evidence type="ECO:0000256" key="5">
    <source>
        <dbReference type="ARBA" id="ARBA00022840"/>
    </source>
</evidence>
<feature type="binding site" evidence="10">
    <location>
        <position position="101"/>
    </location>
    <ligand>
        <name>ATP</name>
        <dbReference type="ChEBI" id="CHEBI:30616"/>
    </ligand>
</feature>
<proteinExistence type="inferred from homology"/>
<dbReference type="Gene3D" id="3.40.50.300">
    <property type="entry name" value="P-loop containing nucleotide triphosphate hydrolases"/>
    <property type="match status" value="2"/>
</dbReference>
<evidence type="ECO:0000313" key="15">
    <source>
        <dbReference type="Proteomes" id="UP000536179"/>
    </source>
</evidence>
<keyword evidence="7 10" id="KW-1278">Translocase</keyword>
<feature type="binding site" evidence="10">
    <location>
        <begin position="119"/>
        <end position="123"/>
    </location>
    <ligand>
        <name>ATP</name>
        <dbReference type="ChEBI" id="CHEBI:30616"/>
    </ligand>
</feature>
<protein>
    <recommendedName>
        <fullName evidence="10">Protein translocase subunit SecA</fullName>
        <ecNumber evidence="10">7.4.2.8</ecNumber>
    </recommendedName>
</protein>
<dbReference type="GO" id="GO:0006605">
    <property type="term" value="P:protein targeting"/>
    <property type="evidence" value="ECO:0007669"/>
    <property type="project" value="UniProtKB-UniRule"/>
</dbReference>
<dbReference type="InterPro" id="IPR011130">
    <property type="entry name" value="SecA_preprotein_X-link_dom"/>
</dbReference>
<keyword evidence="15" id="KW-1185">Reference proteome</keyword>
<comment type="catalytic activity">
    <reaction evidence="10">
        <text>ATP + H2O + cellular proteinSide 1 = ADP + phosphate + cellular proteinSide 2.</text>
        <dbReference type="EC" id="7.4.2.8"/>
    </reaction>
</comment>
<keyword evidence="6 10" id="KW-0653">Protein transport</keyword>
<evidence type="ECO:0000256" key="9">
    <source>
        <dbReference type="ARBA" id="ARBA00023136"/>
    </source>
</evidence>
<keyword evidence="8 10" id="KW-0811">Translocation</keyword>
<evidence type="ECO:0000259" key="13">
    <source>
        <dbReference type="PROSITE" id="PS51196"/>
    </source>
</evidence>
<dbReference type="GO" id="GO:0017038">
    <property type="term" value="P:protein import"/>
    <property type="evidence" value="ECO:0007669"/>
    <property type="project" value="InterPro"/>
</dbReference>
<dbReference type="AlphaFoldDB" id="A0A7W5H7S6"/>
<evidence type="ECO:0000313" key="14">
    <source>
        <dbReference type="EMBL" id="MBB3208704.1"/>
    </source>
</evidence>
<keyword evidence="3 10" id="KW-0963">Cytoplasm</keyword>
<reference evidence="14 15" key="1">
    <citation type="submission" date="2020-08" db="EMBL/GenBank/DDBJ databases">
        <title>Genomic Encyclopedia of Type Strains, Phase III (KMG-III): the genomes of soil and plant-associated and newly described type strains.</title>
        <authorList>
            <person name="Whitman W."/>
        </authorList>
    </citation>
    <scope>NUCLEOTIDE SEQUENCE [LARGE SCALE GENOMIC DNA]</scope>
    <source>
        <strain evidence="14 15">CECT 8075</strain>
    </source>
</reference>
<dbReference type="PROSITE" id="PS51194">
    <property type="entry name" value="HELICASE_CTER"/>
    <property type="match status" value="1"/>
</dbReference>
<dbReference type="PANTHER" id="PTHR30612:SF0">
    <property type="entry name" value="CHLOROPLAST PROTEIN-TRANSPORTING ATPASE"/>
    <property type="match status" value="1"/>
</dbReference>
<dbReference type="GO" id="GO:0065002">
    <property type="term" value="P:intracellular protein transmembrane transport"/>
    <property type="evidence" value="ECO:0007669"/>
    <property type="project" value="UniProtKB-UniRule"/>
</dbReference>
<dbReference type="FunFam" id="3.40.50.300:FF:000429">
    <property type="entry name" value="Preprotein translocase subunit SecA"/>
    <property type="match status" value="1"/>
</dbReference>
<dbReference type="PRINTS" id="PR00906">
    <property type="entry name" value="SECA"/>
</dbReference>
<dbReference type="Pfam" id="PF01043">
    <property type="entry name" value="SecA_PP_bind"/>
    <property type="match status" value="1"/>
</dbReference>
<dbReference type="SUPFAM" id="SSF81767">
    <property type="entry name" value="Pre-protein crosslinking domain of SecA"/>
    <property type="match status" value="1"/>
</dbReference>
<dbReference type="Pfam" id="PF21090">
    <property type="entry name" value="P-loop_SecA"/>
    <property type="match status" value="2"/>
</dbReference>
<dbReference type="Pfam" id="PF07517">
    <property type="entry name" value="SecA_DEAD"/>
    <property type="match status" value="1"/>
</dbReference>
<accession>A0A7W5H7S6</accession>
<feature type="binding site" evidence="10">
    <location>
        <position position="528"/>
    </location>
    <ligand>
        <name>ATP</name>
        <dbReference type="ChEBI" id="CHEBI:30616"/>
    </ligand>
</feature>
<dbReference type="SUPFAM" id="SSF52540">
    <property type="entry name" value="P-loop containing nucleoside triphosphate hydrolases"/>
    <property type="match status" value="2"/>
</dbReference>
<dbReference type="CDD" id="cd18803">
    <property type="entry name" value="SF2_C_secA"/>
    <property type="match status" value="1"/>
</dbReference>
<dbReference type="CDD" id="cd17928">
    <property type="entry name" value="DEXDc_SecA"/>
    <property type="match status" value="1"/>
</dbReference>
<dbReference type="RefSeq" id="WP_184306844.1">
    <property type="nucleotide sequence ID" value="NZ_JACHXU010000017.1"/>
</dbReference>
<name>A0A7W5H7S6_9BACT</name>
<keyword evidence="5 10" id="KW-0067">ATP-binding</keyword>
<comment type="subunit">
    <text evidence="10">Monomer and homodimer. Part of the essential Sec protein translocation apparatus which comprises SecA, SecYEG and auxiliary proteins SecDF. Other proteins may also be involved.</text>
</comment>
<keyword evidence="2 10" id="KW-1003">Cell membrane</keyword>
<feature type="domain" description="Helicase C-terminal" evidence="12">
    <location>
        <begin position="446"/>
        <end position="609"/>
    </location>
</feature>
<evidence type="ECO:0000256" key="2">
    <source>
        <dbReference type="ARBA" id="ARBA00022475"/>
    </source>
</evidence>
<dbReference type="HAMAP" id="MF_01382">
    <property type="entry name" value="SecA"/>
    <property type="match status" value="1"/>
</dbReference>
<dbReference type="GO" id="GO:0005524">
    <property type="term" value="F:ATP binding"/>
    <property type="evidence" value="ECO:0007669"/>
    <property type="project" value="UniProtKB-UniRule"/>
</dbReference>
<dbReference type="GO" id="GO:0043952">
    <property type="term" value="P:protein transport by the Sec complex"/>
    <property type="evidence" value="ECO:0007669"/>
    <property type="project" value="TreeGrafter"/>
</dbReference>
<keyword evidence="4 10" id="KW-0547">Nucleotide-binding</keyword>
<dbReference type="EC" id="7.4.2.8" evidence="10"/>
<keyword evidence="1 10" id="KW-0813">Transport</keyword>
<dbReference type="InterPro" id="IPR001650">
    <property type="entry name" value="Helicase_C-like"/>
</dbReference>
<dbReference type="GO" id="GO:0008564">
    <property type="term" value="F:protein-exporting ATPase activity"/>
    <property type="evidence" value="ECO:0007669"/>
    <property type="project" value="UniProtKB-EC"/>
</dbReference>
<evidence type="ECO:0000256" key="6">
    <source>
        <dbReference type="ARBA" id="ARBA00022927"/>
    </source>
</evidence>
<dbReference type="InterPro" id="IPR044722">
    <property type="entry name" value="SecA_SF2_C"/>
</dbReference>
<feature type="domain" description="Helicase ATP-binding" evidence="11">
    <location>
        <begin position="103"/>
        <end position="280"/>
    </location>
</feature>